<dbReference type="PANTHER" id="PTHR36454:SF1">
    <property type="entry name" value="DUF1015 DOMAIN-CONTAINING PROTEIN"/>
    <property type="match status" value="1"/>
</dbReference>
<dbReference type="OrthoDB" id="6396832at2"/>
<dbReference type="Pfam" id="PF06245">
    <property type="entry name" value="DUF1015"/>
    <property type="match status" value="1"/>
</dbReference>
<sequence length="446" mass="50837">MNINTSALEKLGLQVPEILLPREDIPQDKWAVIACDQHTSDPEYWKRVEEYRGKSPSTLDLVYPEVYLEDDRGDERISDIHSAMKRYLDEGVLKSKGRGWVYVQRHTEASGLREGLVLAVDLEKYDYSADSTSPIRATEGTILDRLPPRIKIRKQAPLELPHIMILIDDRSASIIEGLKERTDDLECIYDTPLMLDGGHLSGYWIDQPHIINDILSRLEPLGERETSRRLYGSDNPLPFAMGDGNHSLATAKAVWEALKKEHLENGGSFQDIEDHPSRYALAELVNIYSPGLRFEPIHRCLFHTDAEAYFQALESETGSATVRLDSEKEAKEILQAHQNDAVAYHDGNWYHVSNPLSELAPAVADRAFHTIEDRLEGGKIDFIHGWDHSKSICEASPDRIAVFFNVIPREELFSYVVQHGALPRKAFSMGDAEEKRYYYEVRRVRN</sequence>
<organism evidence="1 2">
    <name type="scientific">Salinispira pacifica</name>
    <dbReference type="NCBI Taxonomy" id="1307761"/>
    <lineage>
        <taxon>Bacteria</taxon>
        <taxon>Pseudomonadati</taxon>
        <taxon>Spirochaetota</taxon>
        <taxon>Spirochaetia</taxon>
        <taxon>Spirochaetales</taxon>
        <taxon>Spirochaetaceae</taxon>
        <taxon>Salinispira</taxon>
    </lineage>
</organism>
<dbReference type="HOGENOM" id="CLU_036573_0_0_12"/>
<evidence type="ECO:0000313" key="1">
    <source>
        <dbReference type="EMBL" id="AHC15014.1"/>
    </source>
</evidence>
<dbReference type="InterPro" id="IPR008323">
    <property type="entry name" value="UCP033563"/>
</dbReference>
<dbReference type="eggNOG" id="COG4198">
    <property type="taxonomic scope" value="Bacteria"/>
</dbReference>
<dbReference type="STRING" id="1307761.L21SP2_1629"/>
<gene>
    <name evidence="1" type="ORF">L21SP2_1629</name>
</gene>
<accession>V5WHL6</accession>
<evidence type="ECO:0008006" key="3">
    <source>
        <dbReference type="Google" id="ProtNLM"/>
    </source>
</evidence>
<dbReference type="EMBL" id="CP006939">
    <property type="protein sequence ID" value="AHC15014.1"/>
    <property type="molecule type" value="Genomic_DNA"/>
</dbReference>
<dbReference type="Proteomes" id="UP000018680">
    <property type="component" value="Chromosome"/>
</dbReference>
<name>V5WHL6_9SPIO</name>
<dbReference type="PATRIC" id="fig|1307761.3.peg.1624"/>
<dbReference type="RefSeq" id="WP_024267934.1">
    <property type="nucleotide sequence ID" value="NC_023035.1"/>
</dbReference>
<dbReference type="PANTHER" id="PTHR36454">
    <property type="entry name" value="LMO2823 PROTEIN"/>
    <property type="match status" value="1"/>
</dbReference>
<keyword evidence="2" id="KW-1185">Reference proteome</keyword>
<dbReference type="KEGG" id="slr:L21SP2_1629"/>
<dbReference type="AlphaFoldDB" id="V5WHL6"/>
<evidence type="ECO:0000313" key="2">
    <source>
        <dbReference type="Proteomes" id="UP000018680"/>
    </source>
</evidence>
<proteinExistence type="predicted"/>
<protein>
    <recommendedName>
        <fullName evidence="3">DUF1015 domain-containing protein</fullName>
    </recommendedName>
</protein>
<reference evidence="1 2" key="1">
    <citation type="journal article" date="2015" name="Stand. Genomic Sci.">
        <title>Complete genome sequence and description of Salinispira pacifica gen. nov., sp. nov., a novel spirochaete isolated form a hypersaline microbial mat.</title>
        <authorList>
            <person name="Ben Hania W."/>
            <person name="Joseph M."/>
            <person name="Schumann P."/>
            <person name="Bunk B."/>
            <person name="Fiebig A."/>
            <person name="Sproer C."/>
            <person name="Klenk H.P."/>
            <person name="Fardeau M.L."/>
            <person name="Spring S."/>
        </authorList>
    </citation>
    <scope>NUCLEOTIDE SEQUENCE [LARGE SCALE GENOMIC DNA]</scope>
    <source>
        <strain evidence="1 2">L21-RPul-D2</strain>
    </source>
</reference>